<dbReference type="Pfam" id="PF19954">
    <property type="entry name" value="EAD10"/>
    <property type="match status" value="1"/>
</dbReference>
<protein>
    <submittedName>
        <fullName evidence="2">NACHT domain-containing protein</fullName>
    </submittedName>
</protein>
<name>A0ABR8CS19_9NOST</name>
<dbReference type="PROSITE" id="PS50837">
    <property type="entry name" value="NACHT"/>
    <property type="match status" value="1"/>
</dbReference>
<organism evidence="2 3">
    <name type="scientific">Anabaena subtropica FACHB-260</name>
    <dbReference type="NCBI Taxonomy" id="2692884"/>
    <lineage>
        <taxon>Bacteria</taxon>
        <taxon>Bacillati</taxon>
        <taxon>Cyanobacteriota</taxon>
        <taxon>Cyanophyceae</taxon>
        <taxon>Nostocales</taxon>
        <taxon>Nostocaceae</taxon>
        <taxon>Anabaena</taxon>
    </lineage>
</organism>
<accession>A0ABR8CS19</accession>
<feature type="domain" description="NACHT" evidence="1">
    <location>
        <begin position="189"/>
        <end position="306"/>
    </location>
</feature>
<sequence length="489" mass="56418">MTTPEELNAILERIVKQQQTETDMTVLWRSLSSGSQIVSQQGKYAVNLGQGQEIHIGDRTYYGADAELIREIIRSLLEELKATGQFATFKEQNQPSVDELVQQVRSRIHDDIQRLHSTMPLWGVDHWVPLGDLFVDVNILEELSSSRRSELDDLWQDFSKNPSERSLDRIGLGRKLQRVSGLDVLAKNTNLIVVGKPGSGKTTYLQRIVTECNAGNLQAHRIPFVIQLREFVNYGREFTYSLERYFEQCWQLSNTEINLIFHQGRALVLLDGLDEVTGEDARNITEQIKQFAGSYPQVQVIVTCRTQSFTGETKWKSLRFSFVEVADFNETQVRTFSEHWFQAVIGDDSAGLARSHEFLNQLFLEANQPIQDLAITPILLSLTCVVFHQTGKFYSKRYKLYEESLELLLERWDKSREIERDEIYRDLSPERKLELLIYLAVKKFEQPQYILFEQQEIEAYIAEFLGIGLRDSRAVLKAIESQHGLLIES</sequence>
<dbReference type="PANTHER" id="PTHR46844:SF1">
    <property type="entry name" value="SLR5058 PROTEIN"/>
    <property type="match status" value="1"/>
</dbReference>
<dbReference type="RefSeq" id="WP_190408093.1">
    <property type="nucleotide sequence ID" value="NZ_JACJRF010000027.1"/>
</dbReference>
<proteinExistence type="predicted"/>
<evidence type="ECO:0000313" key="3">
    <source>
        <dbReference type="Proteomes" id="UP000607281"/>
    </source>
</evidence>
<evidence type="ECO:0000313" key="2">
    <source>
        <dbReference type="EMBL" id="MBD2345668.1"/>
    </source>
</evidence>
<dbReference type="SUPFAM" id="SSF52540">
    <property type="entry name" value="P-loop containing nucleoside triphosphate hydrolases"/>
    <property type="match status" value="1"/>
</dbReference>
<dbReference type="InterPro" id="IPR027417">
    <property type="entry name" value="P-loop_NTPase"/>
</dbReference>
<dbReference type="InterPro" id="IPR007111">
    <property type="entry name" value="NACHT_NTPase"/>
</dbReference>
<comment type="caution">
    <text evidence="2">The sequence shown here is derived from an EMBL/GenBank/DDBJ whole genome shotgun (WGS) entry which is preliminary data.</text>
</comment>
<dbReference type="EMBL" id="JACJRF010000027">
    <property type="protein sequence ID" value="MBD2345668.1"/>
    <property type="molecule type" value="Genomic_DNA"/>
</dbReference>
<dbReference type="Gene3D" id="3.40.50.300">
    <property type="entry name" value="P-loop containing nucleotide triphosphate hydrolases"/>
    <property type="match status" value="1"/>
</dbReference>
<gene>
    <name evidence="2" type="ORF">H6G18_16145</name>
</gene>
<evidence type="ECO:0000259" key="1">
    <source>
        <dbReference type="PROSITE" id="PS50837"/>
    </source>
</evidence>
<dbReference type="InterPro" id="IPR045429">
    <property type="entry name" value="EAD10"/>
</dbReference>
<dbReference type="Pfam" id="PF05729">
    <property type="entry name" value="NACHT"/>
    <property type="match status" value="1"/>
</dbReference>
<dbReference type="Proteomes" id="UP000607281">
    <property type="component" value="Unassembled WGS sequence"/>
</dbReference>
<reference evidence="2 3" key="1">
    <citation type="journal article" date="2020" name="ISME J.">
        <title>Comparative genomics reveals insights into cyanobacterial evolution and habitat adaptation.</title>
        <authorList>
            <person name="Chen M.Y."/>
            <person name="Teng W.K."/>
            <person name="Zhao L."/>
            <person name="Hu C.X."/>
            <person name="Zhou Y.K."/>
            <person name="Han B.P."/>
            <person name="Song L.R."/>
            <person name="Shu W.S."/>
        </authorList>
    </citation>
    <scope>NUCLEOTIDE SEQUENCE [LARGE SCALE GENOMIC DNA]</scope>
    <source>
        <strain evidence="2 3">FACHB-260</strain>
    </source>
</reference>
<keyword evidence="3" id="KW-1185">Reference proteome</keyword>
<dbReference type="PANTHER" id="PTHR46844">
    <property type="entry name" value="SLR5058 PROTEIN"/>
    <property type="match status" value="1"/>
</dbReference>